<evidence type="ECO:0000313" key="6">
    <source>
        <dbReference type="EMBL" id="ADE40403.1"/>
    </source>
</evidence>
<dbReference type="GO" id="GO:0003700">
    <property type="term" value="F:DNA-binding transcription factor activity"/>
    <property type="evidence" value="ECO:0007669"/>
    <property type="project" value="InterPro"/>
</dbReference>
<dbReference type="RefSeq" id="WP_013047030.1">
    <property type="nucleotide sequence ID" value="NC_014010.1"/>
</dbReference>
<organism evidence="6 7">
    <name type="scientific">Puniceispirillum marinum (strain IMCC1322)</name>
    <dbReference type="NCBI Taxonomy" id="488538"/>
    <lineage>
        <taxon>Bacteria</taxon>
        <taxon>Pseudomonadati</taxon>
        <taxon>Pseudomonadota</taxon>
        <taxon>Alphaproteobacteria</taxon>
        <taxon>Candidatus Puniceispirillales</taxon>
        <taxon>Candidatus Puniceispirillaceae</taxon>
        <taxon>Candidatus Puniceispirillum</taxon>
    </lineage>
</organism>
<proteinExistence type="predicted"/>
<feature type="transmembrane region" description="Helical" evidence="4">
    <location>
        <begin position="165"/>
        <end position="186"/>
    </location>
</feature>
<feature type="transmembrane region" description="Helical" evidence="4">
    <location>
        <begin position="70"/>
        <end position="88"/>
    </location>
</feature>
<dbReference type="PROSITE" id="PS01124">
    <property type="entry name" value="HTH_ARAC_FAMILY_2"/>
    <property type="match status" value="1"/>
</dbReference>
<dbReference type="PANTHER" id="PTHR43280:SF29">
    <property type="entry name" value="ARAC-FAMILY TRANSCRIPTIONAL REGULATOR"/>
    <property type="match status" value="1"/>
</dbReference>
<dbReference type="InterPro" id="IPR018060">
    <property type="entry name" value="HTH_AraC"/>
</dbReference>
<name>D5BNW9_PUNMI</name>
<keyword evidence="7" id="KW-1185">Reference proteome</keyword>
<feature type="transmembrane region" description="Helical" evidence="4">
    <location>
        <begin position="41"/>
        <end position="64"/>
    </location>
</feature>
<feature type="transmembrane region" description="Helical" evidence="4">
    <location>
        <begin position="100"/>
        <end position="117"/>
    </location>
</feature>
<protein>
    <submittedName>
        <fullName evidence="6">Transcriptional regulator, AraC family</fullName>
        <ecNumber evidence="6">2.1.1.63</ecNumber>
    </submittedName>
</protein>
<dbReference type="PANTHER" id="PTHR43280">
    <property type="entry name" value="ARAC-FAMILY TRANSCRIPTIONAL REGULATOR"/>
    <property type="match status" value="1"/>
</dbReference>
<keyword evidence="1" id="KW-0805">Transcription regulation</keyword>
<dbReference type="STRING" id="488538.SAR116_2160"/>
<evidence type="ECO:0000256" key="4">
    <source>
        <dbReference type="SAM" id="Phobius"/>
    </source>
</evidence>
<keyword evidence="6" id="KW-0489">Methyltransferase</keyword>
<dbReference type="Proteomes" id="UP000007460">
    <property type="component" value="Chromosome"/>
</dbReference>
<evidence type="ECO:0000256" key="1">
    <source>
        <dbReference type="ARBA" id="ARBA00023015"/>
    </source>
</evidence>
<keyword evidence="4" id="KW-0472">Membrane</keyword>
<evidence type="ECO:0000256" key="2">
    <source>
        <dbReference type="ARBA" id="ARBA00023125"/>
    </source>
</evidence>
<dbReference type="SUPFAM" id="SSF46689">
    <property type="entry name" value="Homeodomain-like"/>
    <property type="match status" value="1"/>
</dbReference>
<dbReference type="Pfam" id="PF12833">
    <property type="entry name" value="HTH_18"/>
    <property type="match status" value="1"/>
</dbReference>
<feature type="transmembrane region" description="Helical" evidence="4">
    <location>
        <begin position="6"/>
        <end position="29"/>
    </location>
</feature>
<keyword evidence="4" id="KW-1133">Transmembrane helix</keyword>
<dbReference type="OrthoDB" id="345413at2"/>
<keyword evidence="2" id="KW-0238">DNA-binding</keyword>
<feature type="domain" description="HTH araC/xylS-type" evidence="5">
    <location>
        <begin position="245"/>
        <end position="346"/>
    </location>
</feature>
<dbReference type="AlphaFoldDB" id="D5BNW9"/>
<evidence type="ECO:0000256" key="3">
    <source>
        <dbReference type="ARBA" id="ARBA00023163"/>
    </source>
</evidence>
<evidence type="ECO:0000259" key="5">
    <source>
        <dbReference type="PROSITE" id="PS01124"/>
    </source>
</evidence>
<dbReference type="GO" id="GO:0043565">
    <property type="term" value="F:sequence-specific DNA binding"/>
    <property type="evidence" value="ECO:0007669"/>
    <property type="project" value="InterPro"/>
</dbReference>
<dbReference type="InterPro" id="IPR009057">
    <property type="entry name" value="Homeodomain-like_sf"/>
</dbReference>
<dbReference type="EMBL" id="CP001751">
    <property type="protein sequence ID" value="ADE40403.1"/>
    <property type="molecule type" value="Genomic_DNA"/>
</dbReference>
<dbReference type="eggNOG" id="COG2207">
    <property type="taxonomic scope" value="Bacteria"/>
</dbReference>
<keyword evidence="4" id="KW-0812">Transmembrane</keyword>
<gene>
    <name evidence="6" type="ordered locus">SAR116_2160</name>
</gene>
<dbReference type="GO" id="GO:0032259">
    <property type="term" value="P:methylation"/>
    <property type="evidence" value="ECO:0007669"/>
    <property type="project" value="UniProtKB-KW"/>
</dbReference>
<dbReference type="Gene3D" id="1.10.10.60">
    <property type="entry name" value="Homeodomain-like"/>
    <property type="match status" value="2"/>
</dbReference>
<dbReference type="SMART" id="SM00342">
    <property type="entry name" value="HTH_ARAC"/>
    <property type="match status" value="1"/>
</dbReference>
<keyword evidence="6" id="KW-0808">Transferase</keyword>
<evidence type="ECO:0000313" key="7">
    <source>
        <dbReference type="Proteomes" id="UP000007460"/>
    </source>
</evidence>
<dbReference type="KEGG" id="apb:SAR116_2160"/>
<dbReference type="GO" id="GO:0003908">
    <property type="term" value="F:methylated-DNA-[protein]-cysteine S-methyltransferase activity"/>
    <property type="evidence" value="ECO:0007669"/>
    <property type="project" value="UniProtKB-EC"/>
</dbReference>
<accession>D5BNW9</accession>
<keyword evidence="3" id="KW-0804">Transcription</keyword>
<reference evidence="6 7" key="1">
    <citation type="journal article" date="2010" name="J. Bacteriol.">
        <title>Complete genome sequence of "Candidatus Puniceispirillum marinum" IMCC1322, a representative of the SAR116 clade in the Alphaproteobacteria.</title>
        <authorList>
            <person name="Oh H.M."/>
            <person name="Kwon K.K."/>
            <person name="Kang I."/>
            <person name="Kang S.G."/>
            <person name="Lee J.H."/>
            <person name="Kim S.J."/>
            <person name="Cho J.C."/>
        </authorList>
    </citation>
    <scope>NUCLEOTIDE SEQUENCE [LARGE SCALE GENOMIC DNA]</scope>
    <source>
        <strain evidence="6 7">IMCC1322</strain>
    </source>
</reference>
<feature type="transmembrane region" description="Helical" evidence="4">
    <location>
        <begin position="123"/>
        <end position="144"/>
    </location>
</feature>
<dbReference type="HOGENOM" id="CLU_823550_0_0_5"/>
<sequence>MTDVMVISAPIPFMSVLLCLGIAVRICGLDQEIFNDKTSKSLFTVLFLIFASLSFLAGIRFGYGIDDFRWLQRILPFTIGPIIYFGFYSFAKPGAIPKTMIFRHFGSAAIFMIIFAFDSHIMPFVDVAIAVSYAIYSGFLVRLFGYGGDEFVDMPLSRFYAIRKWGIGTAILLIFMLITDSAVSFYIANEEGQIARKWLSAIVLFTNLLLYGLIILPPYKFRENWLAVNKKNLLPVSDIDRDLVKRADEFLTASKIYRDPELTLGRLARRLHVSAHQLSNAVNRVEGQNISQYVNGFRIRHAVDELKQDESTILSVMERSGFLTKSNFYREFKRIHGLSPAEFRVKARSDDLTE</sequence>
<dbReference type="EC" id="2.1.1.63" evidence="6"/>
<feature type="transmembrane region" description="Helical" evidence="4">
    <location>
        <begin position="198"/>
        <end position="216"/>
    </location>
</feature>